<evidence type="ECO:0000256" key="1">
    <source>
        <dbReference type="ARBA" id="ARBA00004609"/>
    </source>
</evidence>
<keyword evidence="4 9" id="KW-0732">Signal</keyword>
<dbReference type="InterPro" id="IPR046936">
    <property type="entry name" value="BIM1-like"/>
</dbReference>
<keyword evidence="3" id="KW-0336">GPI-anchor</keyword>
<keyword evidence="7" id="KW-0449">Lipoprotein</keyword>
<dbReference type="eggNOG" id="ENOG502S92W">
    <property type="taxonomic scope" value="Eukaryota"/>
</dbReference>
<accession>W9YTK9</accession>
<feature type="domain" description="Copper acquisition factor BIM1-like" evidence="10">
    <location>
        <begin position="17"/>
        <end position="157"/>
    </location>
</feature>
<sequence length="235" mass="23442">MISQALLSLLALPLLTSAHFELNFPPSRGTDDEDQATFPCGGYGQSQNRTLVSPTSIPVAMAFGHTENLVQILLAIGNDVGSSFNYEILPTISEMGPGDFCLPAVSVPADLNITDGTNATIQVITNAHTGGGLYNCADIQFSSTAPESPSSCTNGTGVSAIPLSASEYTFANETSGHSDAESSSASGTTSATASETASSASGSAAASATGDSGAAIVSLGWGVLGAMALGAVAVL</sequence>
<evidence type="ECO:0000259" key="10">
    <source>
        <dbReference type="Pfam" id="PF20238"/>
    </source>
</evidence>
<dbReference type="CDD" id="cd21176">
    <property type="entry name" value="LPMO_auxiliary-like"/>
    <property type="match status" value="1"/>
</dbReference>
<dbReference type="GO" id="GO:0098552">
    <property type="term" value="C:side of membrane"/>
    <property type="evidence" value="ECO:0007669"/>
    <property type="project" value="UniProtKB-KW"/>
</dbReference>
<dbReference type="Proteomes" id="UP000019484">
    <property type="component" value="Unassembled WGS sequence"/>
</dbReference>
<dbReference type="PANTHER" id="PTHR34992:SF1">
    <property type="entry name" value="COPPER ACQUISITION FACTOR BIM1-LIKE DOMAIN-CONTAINING PROTEIN"/>
    <property type="match status" value="1"/>
</dbReference>
<protein>
    <recommendedName>
        <fullName evidence="10">Copper acquisition factor BIM1-like domain-containing protein</fullName>
    </recommendedName>
</protein>
<comment type="subcellular location">
    <subcellularLocation>
        <location evidence="1">Cell membrane</location>
        <topology evidence="1">Lipid-anchor</topology>
        <topology evidence="1">GPI-anchor</topology>
    </subcellularLocation>
</comment>
<dbReference type="InterPro" id="IPR046530">
    <property type="entry name" value="BIM1-like_dom"/>
</dbReference>
<dbReference type="RefSeq" id="XP_007725062.1">
    <property type="nucleotide sequence ID" value="XM_007726872.1"/>
</dbReference>
<dbReference type="STRING" id="1182541.W9YTK9"/>
<evidence type="ECO:0000313" key="11">
    <source>
        <dbReference type="EMBL" id="EXJ85624.1"/>
    </source>
</evidence>
<comment type="caution">
    <text evidence="11">The sequence shown here is derived from an EMBL/GenBank/DDBJ whole genome shotgun (WGS) entry which is preliminary data.</text>
</comment>
<evidence type="ECO:0000256" key="6">
    <source>
        <dbReference type="ARBA" id="ARBA00023180"/>
    </source>
</evidence>
<dbReference type="EMBL" id="AMWN01000005">
    <property type="protein sequence ID" value="EXJ85624.1"/>
    <property type="molecule type" value="Genomic_DNA"/>
</dbReference>
<dbReference type="HOGENOM" id="CLU_070647_2_0_1"/>
<evidence type="ECO:0000256" key="7">
    <source>
        <dbReference type="ARBA" id="ARBA00023288"/>
    </source>
</evidence>
<name>W9YTK9_9EURO</name>
<evidence type="ECO:0000256" key="9">
    <source>
        <dbReference type="SAM" id="SignalP"/>
    </source>
</evidence>
<proteinExistence type="predicted"/>
<gene>
    <name evidence="11" type="ORF">A1O1_05990</name>
</gene>
<feature type="chain" id="PRO_5004933015" description="Copper acquisition factor BIM1-like domain-containing protein" evidence="9">
    <location>
        <begin position="19"/>
        <end position="235"/>
    </location>
</feature>
<dbReference type="GeneID" id="19160861"/>
<dbReference type="PANTHER" id="PTHR34992">
    <property type="entry name" value="HYPHAL ANASTAMOSIS-7 PROTEIN"/>
    <property type="match status" value="1"/>
</dbReference>
<evidence type="ECO:0000313" key="12">
    <source>
        <dbReference type="Proteomes" id="UP000019484"/>
    </source>
</evidence>
<dbReference type="OrthoDB" id="5333578at2759"/>
<evidence type="ECO:0000256" key="5">
    <source>
        <dbReference type="ARBA" id="ARBA00023136"/>
    </source>
</evidence>
<reference evidence="11 12" key="1">
    <citation type="submission" date="2013-03" db="EMBL/GenBank/DDBJ databases">
        <title>The Genome Sequence of Capronia coronata CBS 617.96.</title>
        <authorList>
            <consortium name="The Broad Institute Genomics Platform"/>
            <person name="Cuomo C."/>
            <person name="de Hoog S."/>
            <person name="Gorbushina A."/>
            <person name="Walker B."/>
            <person name="Young S.K."/>
            <person name="Zeng Q."/>
            <person name="Gargeya S."/>
            <person name="Fitzgerald M."/>
            <person name="Haas B."/>
            <person name="Abouelleil A."/>
            <person name="Allen A.W."/>
            <person name="Alvarado L."/>
            <person name="Arachchi H.M."/>
            <person name="Berlin A.M."/>
            <person name="Chapman S.B."/>
            <person name="Gainer-Dewar J."/>
            <person name="Goldberg J."/>
            <person name="Griggs A."/>
            <person name="Gujja S."/>
            <person name="Hansen M."/>
            <person name="Howarth C."/>
            <person name="Imamovic A."/>
            <person name="Ireland A."/>
            <person name="Larimer J."/>
            <person name="McCowan C."/>
            <person name="Murphy C."/>
            <person name="Pearson M."/>
            <person name="Poon T.W."/>
            <person name="Priest M."/>
            <person name="Roberts A."/>
            <person name="Saif S."/>
            <person name="Shea T."/>
            <person name="Sisk P."/>
            <person name="Sykes S."/>
            <person name="Wortman J."/>
            <person name="Nusbaum C."/>
            <person name="Birren B."/>
        </authorList>
    </citation>
    <scope>NUCLEOTIDE SEQUENCE [LARGE SCALE GENOMIC DNA]</scope>
    <source>
        <strain evidence="11 12">CBS 617.96</strain>
    </source>
</reference>
<feature type="region of interest" description="Disordered" evidence="8">
    <location>
        <begin position="172"/>
        <end position="191"/>
    </location>
</feature>
<feature type="signal peptide" evidence="9">
    <location>
        <begin position="1"/>
        <end position="18"/>
    </location>
</feature>
<evidence type="ECO:0000256" key="8">
    <source>
        <dbReference type="SAM" id="MobiDB-lite"/>
    </source>
</evidence>
<keyword evidence="5" id="KW-0472">Membrane</keyword>
<evidence type="ECO:0000256" key="3">
    <source>
        <dbReference type="ARBA" id="ARBA00022622"/>
    </source>
</evidence>
<feature type="compositionally biased region" description="Low complexity" evidence="8">
    <location>
        <begin position="174"/>
        <end position="191"/>
    </location>
</feature>
<keyword evidence="6" id="KW-0325">Glycoprotein</keyword>
<organism evidence="11 12">
    <name type="scientific">Capronia coronata CBS 617.96</name>
    <dbReference type="NCBI Taxonomy" id="1182541"/>
    <lineage>
        <taxon>Eukaryota</taxon>
        <taxon>Fungi</taxon>
        <taxon>Dikarya</taxon>
        <taxon>Ascomycota</taxon>
        <taxon>Pezizomycotina</taxon>
        <taxon>Eurotiomycetes</taxon>
        <taxon>Chaetothyriomycetidae</taxon>
        <taxon>Chaetothyriales</taxon>
        <taxon>Herpotrichiellaceae</taxon>
        <taxon>Capronia</taxon>
    </lineage>
</organism>
<dbReference type="Pfam" id="PF20238">
    <property type="entry name" value="BIM1-like_dom"/>
    <property type="match status" value="1"/>
</dbReference>
<evidence type="ECO:0000256" key="4">
    <source>
        <dbReference type="ARBA" id="ARBA00022729"/>
    </source>
</evidence>
<dbReference type="GO" id="GO:0005886">
    <property type="term" value="C:plasma membrane"/>
    <property type="evidence" value="ECO:0007669"/>
    <property type="project" value="UniProtKB-SubCell"/>
</dbReference>
<evidence type="ECO:0000256" key="2">
    <source>
        <dbReference type="ARBA" id="ARBA00022475"/>
    </source>
</evidence>
<keyword evidence="12" id="KW-1185">Reference proteome</keyword>
<dbReference type="AlphaFoldDB" id="W9YTK9"/>
<keyword evidence="2" id="KW-1003">Cell membrane</keyword>